<name>A0A8H5G8P9_9AGAR</name>
<proteinExistence type="predicted"/>
<dbReference type="InterPro" id="IPR036514">
    <property type="entry name" value="SGNH_hydro_sf"/>
</dbReference>
<protein>
    <recommendedName>
        <fullName evidence="3">Carbohydrate esterase family 16 protein</fullName>
    </recommendedName>
</protein>
<dbReference type="Proteomes" id="UP000559027">
    <property type="component" value="Unassembled WGS sequence"/>
</dbReference>
<sequence>MPSVTLIHSYKGQRDTPTLGAKRTWAFTFINNLSCRSFIGDKLNLAFTPQDLLTNEIIPRNTSSEGSNWLEFLTGCFEGSPLNCTQQLWNFAFAGSDIDGDLLPLHHDFTVPLVDQVAQWVTYGSTVIPHPKNETLTTWWIGINDTGDSNRNTSITNFTAFWETEMTSYFNAVELAAQHGLMTHLFLNVPPEERSPGSLGNPGQLKDHIGLFNSVLANHITQFERSHPGLSKRGSSPYLKQRFTATQLHVLDSPAEFGFSDVTGYGENFLLWNLHAWACESLLTYGMVIIDSVPVPTQQAIFGTLHPQAHADISARPMCIDSGHPTQRVHQLLADAVRDQLLGV</sequence>
<organism evidence="1 2">
    <name type="scientific">Leucocoprinus leucothites</name>
    <dbReference type="NCBI Taxonomy" id="201217"/>
    <lineage>
        <taxon>Eukaryota</taxon>
        <taxon>Fungi</taxon>
        <taxon>Dikarya</taxon>
        <taxon>Basidiomycota</taxon>
        <taxon>Agaricomycotina</taxon>
        <taxon>Agaricomycetes</taxon>
        <taxon>Agaricomycetidae</taxon>
        <taxon>Agaricales</taxon>
        <taxon>Agaricineae</taxon>
        <taxon>Agaricaceae</taxon>
        <taxon>Leucocoprinus</taxon>
    </lineage>
</organism>
<evidence type="ECO:0008006" key="3">
    <source>
        <dbReference type="Google" id="ProtNLM"/>
    </source>
</evidence>
<reference evidence="1 2" key="1">
    <citation type="journal article" date="2020" name="ISME J.">
        <title>Uncovering the hidden diversity of litter-decomposition mechanisms in mushroom-forming fungi.</title>
        <authorList>
            <person name="Floudas D."/>
            <person name="Bentzer J."/>
            <person name="Ahren D."/>
            <person name="Johansson T."/>
            <person name="Persson P."/>
            <person name="Tunlid A."/>
        </authorList>
    </citation>
    <scope>NUCLEOTIDE SEQUENCE [LARGE SCALE GENOMIC DNA]</scope>
    <source>
        <strain evidence="1 2">CBS 146.42</strain>
    </source>
</reference>
<evidence type="ECO:0000313" key="1">
    <source>
        <dbReference type="EMBL" id="KAF5360356.1"/>
    </source>
</evidence>
<dbReference type="Gene3D" id="3.40.50.1110">
    <property type="entry name" value="SGNH hydrolase"/>
    <property type="match status" value="1"/>
</dbReference>
<gene>
    <name evidence="1" type="ORF">D9756_004685</name>
</gene>
<accession>A0A8H5G8P9</accession>
<dbReference type="OrthoDB" id="1600564at2759"/>
<dbReference type="AlphaFoldDB" id="A0A8H5G8P9"/>
<dbReference type="EMBL" id="JAACJO010000003">
    <property type="protein sequence ID" value="KAF5360356.1"/>
    <property type="molecule type" value="Genomic_DNA"/>
</dbReference>
<evidence type="ECO:0000313" key="2">
    <source>
        <dbReference type="Proteomes" id="UP000559027"/>
    </source>
</evidence>
<comment type="caution">
    <text evidence="1">The sequence shown here is derived from an EMBL/GenBank/DDBJ whole genome shotgun (WGS) entry which is preliminary data.</text>
</comment>
<keyword evidence="2" id="KW-1185">Reference proteome</keyword>